<comment type="caution">
    <text evidence="2">The sequence shown here is derived from an EMBL/GenBank/DDBJ whole genome shotgun (WGS) entry which is preliminary data.</text>
</comment>
<feature type="region of interest" description="Disordered" evidence="1">
    <location>
        <begin position="447"/>
        <end position="559"/>
    </location>
</feature>
<proteinExistence type="predicted"/>
<feature type="region of interest" description="Disordered" evidence="1">
    <location>
        <begin position="228"/>
        <end position="291"/>
    </location>
</feature>
<dbReference type="STRING" id="22663.A0A2I0IN89"/>
<protein>
    <recommendedName>
        <fullName evidence="4">DUF3741 domain-containing protein</fullName>
    </recommendedName>
</protein>
<name>A0A2I0IN89_PUNGR</name>
<feature type="compositionally biased region" description="Basic and acidic residues" evidence="1">
    <location>
        <begin position="315"/>
        <end position="328"/>
    </location>
</feature>
<feature type="compositionally biased region" description="Basic and acidic residues" evidence="1">
    <location>
        <begin position="526"/>
        <end position="535"/>
    </location>
</feature>
<keyword evidence="3" id="KW-1185">Reference proteome</keyword>
<feature type="compositionally biased region" description="Polar residues" evidence="1">
    <location>
        <begin position="451"/>
        <end position="472"/>
    </location>
</feature>
<dbReference type="PANTHER" id="PTHR34282">
    <property type="entry name" value="OS01G0228800 PROTEIN-RELATED"/>
    <property type="match status" value="1"/>
</dbReference>
<feature type="region of interest" description="Disordered" evidence="1">
    <location>
        <begin position="610"/>
        <end position="649"/>
    </location>
</feature>
<sequence>MRLILVQTIEIDLTGMGDAYAYPKQTFRGSTNHGKAAMRVDNTQRRTNGGTRALPREESSAQLVPFGRGQGSQQIGDLSMALAFALENGGKLRQIDSSGRSSVLTFLPQTGRTGLQSQGNRSRTPAISHLHVQEISKGAQKLNQILRACSNGMNFDQYSIEIGKELLKGAMDLQESLKMLVNLQQASDFMVRPQRKSRIVLLEDDKEIEEEEDSDKEIEKKQLDLLPRFSFDKPTRQRHPQKQQRLPAVVYPSETLNSVAAHKRSTSYRNETGAPPSLQEKKNASNPLNRKVEKGRMSNLIAKLMGLEEVPGKTGSERDQGKASETKSKGKVGPVVPPIKPDIAKPNIAKSGKNNPMTPNDAVSFVLQAEKNFASRTARNAAAKFQEKPPWKHPESAKAMMAMDRAFISQLRKQVGDQNGELNNRRGTDEIETRLAIQEKVEVKEKKTLTDMRNQNRMRTDVQFGQSYVSRNSESPKEKQPESEKKQQQTVRQKKGNEPISRAPLQRARPNTNQLKPKKYVPNEAVHLKPSKEIPHGQQGPRGGKLTEQDKTETPKISRLKKTRGTTLEDVAKPLPYRSASQEAKQLNRGEANTVRLAKMEVTTEVMSNVGKGPKREGEVVTPASRLNSEESQGMKKRPSLASEDTGRSVLSPVTNDWHSAVVLNVDEKLGSAKAIPNPSNGEIKPMLPMCYFFVFAPAPIFIISNNLNAAGTITDTRSLSFSHPLDKENMPVPELQEPLTESGTQLKRVLMKSRLFLNTAEALLKLNIPISILNVSGQDYPREDDDDNLALDCAFEVIKRKGKRLELAVHPLTRKAAGISYMTIMNFDDVVRQLDKSFEGLRSHGRNGWHDCEVEDYLPRMLELDIHARDPETDCMWDLGWDGPTFAILEKDEVVKDVEKLIEYRKRAVVPSILATTALIELADDVRGHQQLRLGSGGRDRGHHCLQSPLSLFGSPSTHDVADDLN</sequence>
<feature type="compositionally biased region" description="Basic and acidic residues" evidence="1">
    <location>
        <begin position="545"/>
        <end position="556"/>
    </location>
</feature>
<accession>A0A2I0IN89</accession>
<evidence type="ECO:0008006" key="4">
    <source>
        <dbReference type="Google" id="ProtNLM"/>
    </source>
</evidence>
<dbReference type="AlphaFoldDB" id="A0A2I0IN89"/>
<evidence type="ECO:0000313" key="2">
    <source>
        <dbReference type="EMBL" id="PKI45160.1"/>
    </source>
</evidence>
<gene>
    <name evidence="2" type="ORF">CRG98_034464</name>
</gene>
<reference evidence="2 3" key="1">
    <citation type="submission" date="2017-11" db="EMBL/GenBank/DDBJ databases">
        <title>De-novo sequencing of pomegranate (Punica granatum L.) genome.</title>
        <authorList>
            <person name="Akparov Z."/>
            <person name="Amiraslanov A."/>
            <person name="Hajiyeva S."/>
            <person name="Abbasov M."/>
            <person name="Kaur K."/>
            <person name="Hamwieh A."/>
            <person name="Solovyev V."/>
            <person name="Salamov A."/>
            <person name="Braich B."/>
            <person name="Kosarev P."/>
            <person name="Mahmoud A."/>
            <person name="Hajiyev E."/>
            <person name="Babayeva S."/>
            <person name="Izzatullayeva V."/>
            <person name="Mammadov A."/>
            <person name="Mammadov A."/>
            <person name="Sharifova S."/>
            <person name="Ojaghi J."/>
            <person name="Eynullazada K."/>
            <person name="Bayramov B."/>
            <person name="Abdulazimova A."/>
            <person name="Shahmuradov I."/>
        </authorList>
    </citation>
    <scope>NUCLEOTIDE SEQUENCE [LARGE SCALE GENOMIC DNA]</scope>
    <source>
        <strain evidence="3">cv. AG2017</strain>
        <tissue evidence="2">Leaf</tissue>
    </source>
</reference>
<dbReference type="Proteomes" id="UP000233551">
    <property type="component" value="Unassembled WGS sequence"/>
</dbReference>
<dbReference type="EMBL" id="PGOL01002776">
    <property type="protein sequence ID" value="PKI45160.1"/>
    <property type="molecule type" value="Genomic_DNA"/>
</dbReference>
<feature type="compositionally biased region" description="Basic and acidic residues" evidence="1">
    <location>
        <begin position="474"/>
        <end position="487"/>
    </location>
</feature>
<evidence type="ECO:0000313" key="3">
    <source>
        <dbReference type="Proteomes" id="UP000233551"/>
    </source>
</evidence>
<evidence type="ECO:0000256" key="1">
    <source>
        <dbReference type="SAM" id="MobiDB-lite"/>
    </source>
</evidence>
<organism evidence="2 3">
    <name type="scientific">Punica granatum</name>
    <name type="common">Pomegranate</name>
    <dbReference type="NCBI Taxonomy" id="22663"/>
    <lineage>
        <taxon>Eukaryota</taxon>
        <taxon>Viridiplantae</taxon>
        <taxon>Streptophyta</taxon>
        <taxon>Embryophyta</taxon>
        <taxon>Tracheophyta</taxon>
        <taxon>Spermatophyta</taxon>
        <taxon>Magnoliopsida</taxon>
        <taxon>eudicotyledons</taxon>
        <taxon>Gunneridae</taxon>
        <taxon>Pentapetalae</taxon>
        <taxon>rosids</taxon>
        <taxon>malvids</taxon>
        <taxon>Myrtales</taxon>
        <taxon>Lythraceae</taxon>
        <taxon>Punica</taxon>
    </lineage>
</organism>
<feature type="region of interest" description="Disordered" evidence="1">
    <location>
        <begin position="308"/>
        <end position="356"/>
    </location>
</feature>
<dbReference type="PANTHER" id="PTHR34282:SF1">
    <property type="entry name" value="DUF3741 DOMAIN-CONTAINING PROTEIN"/>
    <property type="match status" value="1"/>
</dbReference>